<dbReference type="GO" id="GO:0006105">
    <property type="term" value="P:succinate metabolic process"/>
    <property type="evidence" value="ECO:0007669"/>
    <property type="project" value="TreeGrafter"/>
</dbReference>
<dbReference type="GO" id="GO:0005758">
    <property type="term" value="C:mitochondrial intermembrane space"/>
    <property type="evidence" value="ECO:0007669"/>
    <property type="project" value="TreeGrafter"/>
</dbReference>
<dbReference type="Pfam" id="PF13233">
    <property type="entry name" value="Complex1_LYR_2"/>
    <property type="match status" value="1"/>
</dbReference>
<name>A0A8S1H0P6_9PELO</name>
<evidence type="ECO:0000256" key="3">
    <source>
        <dbReference type="ARBA" id="ARBA00022946"/>
    </source>
</evidence>
<comment type="caution">
    <text evidence="7">The sequence shown here is derived from an EMBL/GenBank/DDBJ whole genome shotgun (WGS) entry which is preliminary data.</text>
</comment>
<sequence length="137" mass="15663">MSSRKAVKTALNAGRYPLYLYKNILRLHYGLPAQARLMGDTYVRDEFRRHKTAAPEHVKVFIEEWTNYCVMLSKQLSGSGLRRGAFGKDLEGKIDDLADEQIHQLLELKIEAEKHLGSDSQFVKSLEDLGIIKESKK</sequence>
<dbReference type="CDD" id="cd20270">
    <property type="entry name" value="Complex1_LYR_SDHAF3_LYRM10"/>
    <property type="match status" value="1"/>
</dbReference>
<accession>A0A8S1H0P6</accession>
<evidence type="ECO:0000313" key="8">
    <source>
        <dbReference type="Proteomes" id="UP000835052"/>
    </source>
</evidence>
<dbReference type="EMBL" id="CAJGYM010000005">
    <property type="protein sequence ID" value="CAD6186900.1"/>
    <property type="molecule type" value="Genomic_DNA"/>
</dbReference>
<dbReference type="GO" id="GO:0005759">
    <property type="term" value="C:mitochondrial matrix"/>
    <property type="evidence" value="ECO:0007669"/>
    <property type="project" value="UniProtKB-SubCell"/>
</dbReference>
<evidence type="ECO:0000313" key="7">
    <source>
        <dbReference type="EMBL" id="CAD6186900.1"/>
    </source>
</evidence>
<comment type="subunit">
    <text evidence="6">Interacts with the iron-sulfur protein subunit within the SDH catalytic dimer.</text>
</comment>
<evidence type="ECO:0000256" key="5">
    <source>
        <dbReference type="ARBA" id="ARBA00023186"/>
    </source>
</evidence>
<proteinExistence type="inferred from homology"/>
<dbReference type="InterPro" id="IPR008381">
    <property type="entry name" value="SDHAF3/Sdh7"/>
</dbReference>
<organism evidence="7 8">
    <name type="scientific">Caenorhabditis auriculariae</name>
    <dbReference type="NCBI Taxonomy" id="2777116"/>
    <lineage>
        <taxon>Eukaryota</taxon>
        <taxon>Metazoa</taxon>
        <taxon>Ecdysozoa</taxon>
        <taxon>Nematoda</taxon>
        <taxon>Chromadorea</taxon>
        <taxon>Rhabditida</taxon>
        <taxon>Rhabditina</taxon>
        <taxon>Rhabditomorpha</taxon>
        <taxon>Rhabditoidea</taxon>
        <taxon>Rhabditidae</taxon>
        <taxon>Peloderinae</taxon>
        <taxon>Caenorhabditis</taxon>
    </lineage>
</organism>
<keyword evidence="8" id="KW-1185">Reference proteome</keyword>
<dbReference type="OrthoDB" id="278329at2759"/>
<keyword evidence="3" id="KW-0809">Transit peptide</keyword>
<keyword evidence="4 6" id="KW-0496">Mitochondrion</keyword>
<dbReference type="Proteomes" id="UP000835052">
    <property type="component" value="Unassembled WGS sequence"/>
</dbReference>
<dbReference type="PANTHER" id="PTHR13137:SF6">
    <property type="entry name" value="SUCCINATE DEHYDROGENASE ASSEMBLY FACTOR 3, MITOCHONDRIAL"/>
    <property type="match status" value="1"/>
</dbReference>
<dbReference type="GO" id="GO:0034553">
    <property type="term" value="P:mitochondrial respiratory chain complex II assembly"/>
    <property type="evidence" value="ECO:0007669"/>
    <property type="project" value="UniProtKB-UniRule"/>
</dbReference>
<evidence type="ECO:0000256" key="4">
    <source>
        <dbReference type="ARBA" id="ARBA00023128"/>
    </source>
</evidence>
<evidence type="ECO:0000256" key="1">
    <source>
        <dbReference type="ARBA" id="ARBA00004305"/>
    </source>
</evidence>
<comment type="subcellular location">
    <subcellularLocation>
        <location evidence="1 6">Mitochondrion matrix</location>
    </subcellularLocation>
</comment>
<comment type="similarity">
    <text evidence="2 6">Belongs to the complex I LYR family. SDHAF3 subfamily.</text>
</comment>
<evidence type="ECO:0000256" key="6">
    <source>
        <dbReference type="RuleBase" id="RU368039"/>
    </source>
</evidence>
<dbReference type="AlphaFoldDB" id="A0A8S1H0P6"/>
<evidence type="ECO:0000256" key="2">
    <source>
        <dbReference type="ARBA" id="ARBA00006020"/>
    </source>
</evidence>
<protein>
    <recommendedName>
        <fullName evidence="6">Succinate dehydrogenase assembly factor 3</fullName>
        <shortName evidence="6">SDH assembly factor 3</shortName>
        <shortName evidence="6">SDHAF3</shortName>
    </recommendedName>
</protein>
<keyword evidence="5 6" id="KW-0143">Chaperone</keyword>
<comment type="function">
    <text evidence="6">Plays an essential role in the assembly of succinate dehydrogenase (SDH), an enzyme complex (also referred to as respiratory complex II) that is a component of both the tricarboxylic acid (TCA) cycle and the mitochondrial electron transport chain, and which couples the oxidation of succinate to fumarate with the reduction of ubiquinone (coenzyme Q) to ubiquinol. Promotes maturation of the iron-sulfur protein subunit of the SDH catalytic dimer, protecting it from the deleterious effects of oxidants. May act together with SDHAF1.</text>
</comment>
<reference evidence="7" key="1">
    <citation type="submission" date="2020-10" db="EMBL/GenBank/DDBJ databases">
        <authorList>
            <person name="Kikuchi T."/>
        </authorList>
    </citation>
    <scope>NUCLEOTIDE SEQUENCE</scope>
    <source>
        <strain evidence="7">NKZ352</strain>
    </source>
</reference>
<dbReference type="PANTHER" id="PTHR13137">
    <property type="entry name" value="DC11 ACN9 HOMOLOG"/>
    <property type="match status" value="1"/>
</dbReference>
<gene>
    <name evidence="7" type="ORF">CAUJ_LOCUS2819</name>
</gene>